<dbReference type="SMART" id="SM01007">
    <property type="entry name" value="Aldolase_II"/>
    <property type="match status" value="1"/>
</dbReference>
<dbReference type="PANTHER" id="PTHR22789">
    <property type="entry name" value="FUCULOSE PHOSPHATE ALDOLASE"/>
    <property type="match status" value="1"/>
</dbReference>
<dbReference type="GO" id="GO:0005829">
    <property type="term" value="C:cytosol"/>
    <property type="evidence" value="ECO:0007669"/>
    <property type="project" value="TreeGrafter"/>
</dbReference>
<gene>
    <name evidence="4" type="ORF">AVDCRST_MAG35-1079</name>
</gene>
<keyword evidence="2" id="KW-0456">Lyase</keyword>
<keyword evidence="1" id="KW-0479">Metal-binding</keyword>
<protein>
    <recommendedName>
        <fullName evidence="3">Class II aldolase/adducin N-terminal domain-containing protein</fullName>
    </recommendedName>
</protein>
<dbReference type="GO" id="GO:0016832">
    <property type="term" value="F:aldehyde-lyase activity"/>
    <property type="evidence" value="ECO:0007669"/>
    <property type="project" value="TreeGrafter"/>
</dbReference>
<dbReference type="EMBL" id="CADCUY010000216">
    <property type="protein sequence ID" value="CAA9404394.1"/>
    <property type="molecule type" value="Genomic_DNA"/>
</dbReference>
<dbReference type="GO" id="GO:0019323">
    <property type="term" value="P:pentose catabolic process"/>
    <property type="evidence" value="ECO:0007669"/>
    <property type="project" value="TreeGrafter"/>
</dbReference>
<dbReference type="InterPro" id="IPR036409">
    <property type="entry name" value="Aldolase_II/adducin_N_sf"/>
</dbReference>
<dbReference type="AlphaFoldDB" id="A0A6J4P2L6"/>
<dbReference type="Gene3D" id="3.40.225.10">
    <property type="entry name" value="Class II aldolase/adducin N-terminal domain"/>
    <property type="match status" value="1"/>
</dbReference>
<dbReference type="Pfam" id="PF00596">
    <property type="entry name" value="Aldolase_II"/>
    <property type="match status" value="1"/>
</dbReference>
<dbReference type="PANTHER" id="PTHR22789:SF0">
    <property type="entry name" value="3-OXO-TETRONATE 4-PHOSPHATE DECARBOXYLASE-RELATED"/>
    <property type="match status" value="1"/>
</dbReference>
<accession>A0A6J4P2L6</accession>
<evidence type="ECO:0000256" key="1">
    <source>
        <dbReference type="ARBA" id="ARBA00022723"/>
    </source>
</evidence>
<reference evidence="4" key="1">
    <citation type="submission" date="2020-02" db="EMBL/GenBank/DDBJ databases">
        <authorList>
            <person name="Meier V. D."/>
        </authorList>
    </citation>
    <scope>NUCLEOTIDE SEQUENCE</scope>
    <source>
        <strain evidence="4">AVDCRST_MAG35</strain>
    </source>
</reference>
<sequence length="238" mass="25064">MSDPGAGGTGPAARVVEASRALAAAGQQDLVWGHVAVRDPDGRGAWMKASGWGLDEVDAARVLLVGWEGERVAGEGQPHIESHIHLSVLRARPDVSASVHTHPEVVNAFSALDVPLQALSHDGVPFVHPQLPRSPLSGDLVADRARGDRLAAALASAPACLMPRHGLLAVGGDEAEAVMHAVLLTSACRVMLLAAAAGRVRSSSDAEEVAAKREHVWPRRQLDAGYRYLARQRSAPSR</sequence>
<evidence type="ECO:0000259" key="3">
    <source>
        <dbReference type="SMART" id="SM01007"/>
    </source>
</evidence>
<dbReference type="InterPro" id="IPR050197">
    <property type="entry name" value="Aldolase_class_II_sugar_metab"/>
</dbReference>
<evidence type="ECO:0000313" key="4">
    <source>
        <dbReference type="EMBL" id="CAA9404394.1"/>
    </source>
</evidence>
<organism evidence="4">
    <name type="scientific">uncultured Quadrisphaera sp</name>
    <dbReference type="NCBI Taxonomy" id="904978"/>
    <lineage>
        <taxon>Bacteria</taxon>
        <taxon>Bacillati</taxon>
        <taxon>Actinomycetota</taxon>
        <taxon>Actinomycetes</taxon>
        <taxon>Kineosporiales</taxon>
        <taxon>Kineosporiaceae</taxon>
        <taxon>Quadrisphaera</taxon>
        <taxon>environmental samples</taxon>
    </lineage>
</organism>
<dbReference type="SUPFAM" id="SSF53639">
    <property type="entry name" value="AraD/HMP-PK domain-like"/>
    <property type="match status" value="1"/>
</dbReference>
<dbReference type="InterPro" id="IPR001303">
    <property type="entry name" value="Aldolase_II/adducin_N"/>
</dbReference>
<dbReference type="GO" id="GO:0046872">
    <property type="term" value="F:metal ion binding"/>
    <property type="evidence" value="ECO:0007669"/>
    <property type="project" value="UniProtKB-KW"/>
</dbReference>
<name>A0A6J4P2L6_9ACTN</name>
<proteinExistence type="predicted"/>
<feature type="domain" description="Class II aldolase/adducin N-terminal" evidence="3">
    <location>
        <begin position="13"/>
        <end position="192"/>
    </location>
</feature>
<evidence type="ECO:0000256" key="2">
    <source>
        <dbReference type="ARBA" id="ARBA00023239"/>
    </source>
</evidence>